<protein>
    <submittedName>
        <fullName evidence="2">Uncharacterized protein</fullName>
    </submittedName>
</protein>
<dbReference type="AlphaFoldDB" id="A0A484M650"/>
<name>A0A484M650_9ASTE</name>
<keyword evidence="1" id="KW-0472">Membrane</keyword>
<keyword evidence="3" id="KW-1185">Reference proteome</keyword>
<evidence type="ECO:0000256" key="1">
    <source>
        <dbReference type="SAM" id="Phobius"/>
    </source>
</evidence>
<feature type="transmembrane region" description="Helical" evidence="1">
    <location>
        <begin position="41"/>
        <end position="60"/>
    </location>
</feature>
<gene>
    <name evidence="2" type="ORF">CCAM_LOCUS25292</name>
</gene>
<dbReference type="EMBL" id="OOIL02002582">
    <property type="protein sequence ID" value="VFQ83516.1"/>
    <property type="molecule type" value="Genomic_DNA"/>
</dbReference>
<keyword evidence="1" id="KW-0812">Transmembrane</keyword>
<sequence>MKSTRCAVVSFHFLMHLSQSLLVLVIRVIRHWGLVEQEEMLQHVLCKVGILNAFLGMVRLEIPSLRKRHRFQLPSERNMSRLLAC</sequence>
<keyword evidence="1" id="KW-1133">Transmembrane helix</keyword>
<feature type="transmembrane region" description="Helical" evidence="1">
    <location>
        <begin position="7"/>
        <end position="29"/>
    </location>
</feature>
<evidence type="ECO:0000313" key="2">
    <source>
        <dbReference type="EMBL" id="VFQ83516.1"/>
    </source>
</evidence>
<evidence type="ECO:0000313" key="3">
    <source>
        <dbReference type="Proteomes" id="UP000595140"/>
    </source>
</evidence>
<accession>A0A484M650</accession>
<organism evidence="2 3">
    <name type="scientific">Cuscuta campestris</name>
    <dbReference type="NCBI Taxonomy" id="132261"/>
    <lineage>
        <taxon>Eukaryota</taxon>
        <taxon>Viridiplantae</taxon>
        <taxon>Streptophyta</taxon>
        <taxon>Embryophyta</taxon>
        <taxon>Tracheophyta</taxon>
        <taxon>Spermatophyta</taxon>
        <taxon>Magnoliopsida</taxon>
        <taxon>eudicotyledons</taxon>
        <taxon>Gunneridae</taxon>
        <taxon>Pentapetalae</taxon>
        <taxon>asterids</taxon>
        <taxon>lamiids</taxon>
        <taxon>Solanales</taxon>
        <taxon>Convolvulaceae</taxon>
        <taxon>Cuscuteae</taxon>
        <taxon>Cuscuta</taxon>
        <taxon>Cuscuta subgen. Grammica</taxon>
        <taxon>Cuscuta sect. Cleistogrammica</taxon>
    </lineage>
</organism>
<reference evidence="2 3" key="1">
    <citation type="submission" date="2018-04" db="EMBL/GenBank/DDBJ databases">
        <authorList>
            <person name="Vogel A."/>
        </authorList>
    </citation>
    <scope>NUCLEOTIDE SEQUENCE [LARGE SCALE GENOMIC DNA]</scope>
</reference>
<proteinExistence type="predicted"/>
<dbReference type="Proteomes" id="UP000595140">
    <property type="component" value="Unassembled WGS sequence"/>
</dbReference>